<evidence type="ECO:0000313" key="2">
    <source>
        <dbReference type="EMBL" id="ARK28967.1"/>
    </source>
</evidence>
<dbReference type="KEGG" id="bkw:BkAM31D_03320"/>
<keyword evidence="3" id="KW-1185">Reference proteome</keyword>
<organism evidence="2 3">
    <name type="scientific">Halalkalibacter krulwichiae</name>
    <dbReference type="NCBI Taxonomy" id="199441"/>
    <lineage>
        <taxon>Bacteria</taxon>
        <taxon>Bacillati</taxon>
        <taxon>Bacillota</taxon>
        <taxon>Bacilli</taxon>
        <taxon>Bacillales</taxon>
        <taxon>Bacillaceae</taxon>
        <taxon>Halalkalibacter</taxon>
    </lineage>
</organism>
<sequence>MGVRGPLHGIPILLKDNIDTADKLHTSAGSLALKDSYSQRDAHLVSRLREAGAVILGKTNMSEWAYFMTMENMPSGYSSRGGQVKNPYGPFDVGGSSSGSGAAIAAQFATAAIGTETSGSILNPSSQNSLVGIKPTVGLISRDGIIPISHTQDTAGPMTRTVREAVHVLATIMGNDEKDPATRKNPLTKEELYAALEQPTLKGVRVGIAREGFVDQLPELKRVVINEAIEQLMEAGAEVIDEIVIPSAKEKWSFNVLLYEFKVNINAYLSKTNVELRTLTDVIRFNQEDPERRLKYGQSLLTKSDQTSGTLTEKEYLEALQFDQYHATVNGIDAAIEQNQLDVIVFPNNLGASIAAKPGYPSITVPAGYTAEGEPVGITFTSTAFTEAQLISIAAAFEGIGKRRKNPKLS</sequence>
<feature type="domain" description="Amidase" evidence="1">
    <location>
        <begin position="4"/>
        <end position="390"/>
    </location>
</feature>
<keyword evidence="2" id="KW-0808">Transferase</keyword>
<evidence type="ECO:0000259" key="1">
    <source>
        <dbReference type="Pfam" id="PF01425"/>
    </source>
</evidence>
<dbReference type="InterPro" id="IPR036928">
    <property type="entry name" value="AS_sf"/>
</dbReference>
<evidence type="ECO:0000313" key="3">
    <source>
        <dbReference type="Proteomes" id="UP000193006"/>
    </source>
</evidence>
<dbReference type="AlphaFoldDB" id="A0A1X9M6A3"/>
<dbReference type="SUPFAM" id="SSF75304">
    <property type="entry name" value="Amidase signature (AS) enzymes"/>
    <property type="match status" value="1"/>
</dbReference>
<gene>
    <name evidence="2" type="primary">gatA_3</name>
    <name evidence="2" type="ORF">BkAM31D_03320</name>
</gene>
<dbReference type="PANTHER" id="PTHR42678:SF34">
    <property type="entry name" value="OS04G0183300 PROTEIN"/>
    <property type="match status" value="1"/>
</dbReference>
<keyword evidence="2" id="KW-0436">Ligase</keyword>
<proteinExistence type="predicted"/>
<dbReference type="Proteomes" id="UP000193006">
    <property type="component" value="Chromosome"/>
</dbReference>
<dbReference type="STRING" id="199441.BkAM31D_03320"/>
<dbReference type="GO" id="GO:0016874">
    <property type="term" value="F:ligase activity"/>
    <property type="evidence" value="ECO:0007669"/>
    <property type="project" value="UniProtKB-KW"/>
</dbReference>
<dbReference type="EC" id="6.3.5.-" evidence="2"/>
<dbReference type="Gene3D" id="3.90.1300.10">
    <property type="entry name" value="Amidase signature (AS) domain"/>
    <property type="match status" value="1"/>
</dbReference>
<accession>A0A1X9M6A3</accession>
<dbReference type="GO" id="GO:0016740">
    <property type="term" value="F:transferase activity"/>
    <property type="evidence" value="ECO:0007669"/>
    <property type="project" value="UniProtKB-KW"/>
</dbReference>
<dbReference type="Pfam" id="PF01425">
    <property type="entry name" value="Amidase"/>
    <property type="match status" value="1"/>
</dbReference>
<dbReference type="EMBL" id="CP020814">
    <property type="protein sequence ID" value="ARK28967.1"/>
    <property type="molecule type" value="Genomic_DNA"/>
</dbReference>
<reference evidence="2 3" key="1">
    <citation type="submission" date="2017-04" db="EMBL/GenBank/DDBJ databases">
        <title>Bacillus krulwichiae AM31D Genome sequencing and assembly.</title>
        <authorList>
            <person name="Krulwich T.A."/>
            <person name="Anastor L."/>
            <person name="Ehrlich R."/>
            <person name="Ehrlich G.D."/>
            <person name="Janto B."/>
        </authorList>
    </citation>
    <scope>NUCLEOTIDE SEQUENCE [LARGE SCALE GENOMIC DNA]</scope>
    <source>
        <strain evidence="2 3">AM31D</strain>
    </source>
</reference>
<dbReference type="NCBIfam" id="NF005300">
    <property type="entry name" value="PRK06828.1"/>
    <property type="match status" value="1"/>
</dbReference>
<dbReference type="PANTHER" id="PTHR42678">
    <property type="entry name" value="AMIDASE"/>
    <property type="match status" value="1"/>
</dbReference>
<dbReference type="InterPro" id="IPR023631">
    <property type="entry name" value="Amidase_dom"/>
</dbReference>
<name>A0A1X9M6A3_9BACI</name>
<protein>
    <submittedName>
        <fullName evidence="2">Glutamyl-tRNA(Gln) amidotransferase subunit A</fullName>
        <ecNumber evidence="2">6.3.5.-</ecNumber>
    </submittedName>
</protein>